<feature type="coiled-coil region" evidence="11">
    <location>
        <begin position="398"/>
        <end position="457"/>
    </location>
</feature>
<accession>A0A9W3ADW7</accession>
<dbReference type="Proteomes" id="UP001165740">
    <property type="component" value="Chromosome 5"/>
</dbReference>
<reference evidence="14 15" key="1">
    <citation type="submission" date="2025-04" db="UniProtKB">
        <authorList>
            <consortium name="RefSeq"/>
        </authorList>
    </citation>
    <scope>IDENTIFICATION</scope>
</reference>
<dbReference type="PANTHER" id="PTHR31167:SF3">
    <property type="entry name" value="SPINDLE AND CENTRIOLE-ASSOCIATED PROTEIN 1"/>
    <property type="match status" value="1"/>
</dbReference>
<dbReference type="GO" id="GO:0005814">
    <property type="term" value="C:centriole"/>
    <property type="evidence" value="ECO:0007669"/>
    <property type="project" value="UniProtKB-SubCell"/>
</dbReference>
<dbReference type="Pfam" id="PF15678">
    <property type="entry name" value="SPICE"/>
    <property type="match status" value="1"/>
</dbReference>
<evidence type="ECO:0000256" key="10">
    <source>
        <dbReference type="ARBA" id="ARBA00030722"/>
    </source>
</evidence>
<evidence type="ECO:0000256" key="2">
    <source>
        <dbReference type="ARBA" id="ARBA00004186"/>
    </source>
</evidence>
<comment type="subcellular location">
    <subcellularLocation>
        <location evidence="1">Cytoplasm</location>
        <location evidence="1">Cytoskeleton</location>
        <location evidence="1">Microtubule organizing center</location>
        <location evidence="1">Centrosome</location>
        <location evidence="1">Centriole</location>
    </subcellularLocation>
    <subcellularLocation>
        <location evidence="2">Cytoplasm</location>
        <location evidence="2">Cytoskeleton</location>
        <location evidence="2">Spindle</location>
    </subcellularLocation>
</comment>
<feature type="coiled-coil region" evidence="11">
    <location>
        <begin position="658"/>
        <end position="717"/>
    </location>
</feature>
<proteinExistence type="predicted"/>
<evidence type="ECO:0000256" key="8">
    <source>
        <dbReference type="ARBA" id="ARBA00023212"/>
    </source>
</evidence>
<dbReference type="AlphaFoldDB" id="A0A9W3ADW7"/>
<gene>
    <name evidence="14 15 16 17 18" type="primary">LOC106064968</name>
</gene>
<feature type="compositionally biased region" description="Polar residues" evidence="12">
    <location>
        <begin position="766"/>
        <end position="786"/>
    </location>
</feature>
<organism evidence="13 18">
    <name type="scientific">Biomphalaria glabrata</name>
    <name type="common">Bloodfluke planorb</name>
    <name type="synonym">Freshwater snail</name>
    <dbReference type="NCBI Taxonomy" id="6526"/>
    <lineage>
        <taxon>Eukaryota</taxon>
        <taxon>Metazoa</taxon>
        <taxon>Spiralia</taxon>
        <taxon>Lophotrochozoa</taxon>
        <taxon>Mollusca</taxon>
        <taxon>Gastropoda</taxon>
        <taxon>Heterobranchia</taxon>
        <taxon>Euthyneura</taxon>
        <taxon>Panpulmonata</taxon>
        <taxon>Hygrophila</taxon>
        <taxon>Lymnaeoidea</taxon>
        <taxon>Planorbidae</taxon>
        <taxon>Biomphalaria</taxon>
    </lineage>
</organism>
<evidence type="ECO:0000313" key="14">
    <source>
        <dbReference type="RefSeq" id="XP_013079106.2"/>
    </source>
</evidence>
<feature type="coiled-coil region" evidence="11">
    <location>
        <begin position="331"/>
        <end position="358"/>
    </location>
</feature>
<evidence type="ECO:0000256" key="1">
    <source>
        <dbReference type="ARBA" id="ARBA00004114"/>
    </source>
</evidence>
<evidence type="ECO:0000256" key="6">
    <source>
        <dbReference type="ARBA" id="ARBA00022776"/>
    </source>
</evidence>
<dbReference type="RefSeq" id="XP_013079107.2">
    <property type="nucleotide sequence ID" value="XM_013223653.2"/>
</dbReference>
<evidence type="ECO:0000313" key="17">
    <source>
        <dbReference type="RefSeq" id="XP_055885505.1"/>
    </source>
</evidence>
<keyword evidence="7 11" id="KW-0175">Coiled coil</keyword>
<dbReference type="KEGG" id="bgt:106064968"/>
<feature type="compositionally biased region" description="Basic and acidic residues" evidence="12">
    <location>
        <begin position="503"/>
        <end position="513"/>
    </location>
</feature>
<dbReference type="PANTHER" id="PTHR31167">
    <property type="entry name" value="SPINDLE AND CENTRIOLE ASSOCIATED PROTEIN 1 SPICE1"/>
    <property type="match status" value="1"/>
</dbReference>
<feature type="coiled-coil region" evidence="11">
    <location>
        <begin position="43"/>
        <end position="70"/>
    </location>
</feature>
<evidence type="ECO:0000313" key="18">
    <source>
        <dbReference type="RefSeq" id="XP_055885506.1"/>
    </source>
</evidence>
<dbReference type="GO" id="GO:0005813">
    <property type="term" value="C:centrosome"/>
    <property type="evidence" value="ECO:0007669"/>
    <property type="project" value="TreeGrafter"/>
</dbReference>
<keyword evidence="13" id="KW-1185">Reference proteome</keyword>
<dbReference type="RefSeq" id="XP_013079108.2">
    <property type="nucleotide sequence ID" value="XM_013223654.2"/>
</dbReference>
<evidence type="ECO:0000313" key="15">
    <source>
        <dbReference type="RefSeq" id="XP_013079107.2"/>
    </source>
</evidence>
<feature type="compositionally biased region" description="Polar residues" evidence="12">
    <location>
        <begin position="217"/>
        <end position="230"/>
    </location>
</feature>
<feature type="region of interest" description="Disordered" evidence="12">
    <location>
        <begin position="584"/>
        <end position="607"/>
    </location>
</feature>
<dbReference type="GO" id="GO:0090307">
    <property type="term" value="P:mitotic spindle assembly"/>
    <property type="evidence" value="ECO:0007669"/>
    <property type="project" value="InterPro"/>
</dbReference>
<dbReference type="RefSeq" id="XP_055885505.1">
    <property type="nucleotide sequence ID" value="XM_056029530.1"/>
</dbReference>
<dbReference type="GO" id="GO:0046599">
    <property type="term" value="P:regulation of centriole replication"/>
    <property type="evidence" value="ECO:0007669"/>
    <property type="project" value="TreeGrafter"/>
</dbReference>
<dbReference type="RefSeq" id="XP_055885506.1">
    <property type="nucleotide sequence ID" value="XM_056029531.1"/>
</dbReference>
<evidence type="ECO:0000256" key="9">
    <source>
        <dbReference type="ARBA" id="ARBA00023306"/>
    </source>
</evidence>
<dbReference type="InterPro" id="IPR031387">
    <property type="entry name" value="SPICE1"/>
</dbReference>
<dbReference type="GO" id="GO:0051310">
    <property type="term" value="P:metaphase chromosome alignment"/>
    <property type="evidence" value="ECO:0007669"/>
    <property type="project" value="TreeGrafter"/>
</dbReference>
<evidence type="ECO:0000313" key="16">
    <source>
        <dbReference type="RefSeq" id="XP_013079108.2"/>
    </source>
</evidence>
<protein>
    <recommendedName>
        <fullName evidence="3">Spindle and centriole-associated protein 1</fullName>
    </recommendedName>
    <alternativeName>
        <fullName evidence="10">Coiled-coil domain-containing protein 52</fullName>
    </alternativeName>
</protein>
<keyword evidence="6" id="KW-0498">Mitosis</keyword>
<dbReference type="GO" id="GO:0005819">
    <property type="term" value="C:spindle"/>
    <property type="evidence" value="ECO:0007669"/>
    <property type="project" value="UniProtKB-SubCell"/>
</dbReference>
<feature type="region of interest" description="Disordered" evidence="12">
    <location>
        <begin position="216"/>
        <end position="235"/>
    </location>
</feature>
<evidence type="ECO:0000256" key="5">
    <source>
        <dbReference type="ARBA" id="ARBA00022618"/>
    </source>
</evidence>
<evidence type="ECO:0000256" key="7">
    <source>
        <dbReference type="ARBA" id="ARBA00023054"/>
    </source>
</evidence>
<keyword evidence="4" id="KW-0963">Cytoplasm</keyword>
<name>A0A9W3ADW7_BIOGL</name>
<keyword evidence="9" id="KW-0131">Cell cycle</keyword>
<evidence type="ECO:0000256" key="4">
    <source>
        <dbReference type="ARBA" id="ARBA00022490"/>
    </source>
</evidence>
<sequence>MSFHKVGYNPTKKITKTKKRPAWDDTVNDLTVLRATPEEVLLRKEAHKSKNHLSVKLEKLQQERKSKSQLTGVEAQQLAIIKEVLYDQQQLQNVLAKSDSMMAVVKDLFGDDPKRFMGFPNVTTAPSNQDSNSSSSLVASIPDIYTRSEKLSDSVMDQSALNDLYSCSESDSDDSEIARPKPISYESKLNLQRFQEYLLQEENKSALMDPAVVGPQFNRNQSNRNTTQPANALPAKDDRMGVTQSQLYEAVTALLAQEQRGLNAKDLHRAAGITANKERDVFQTPPRNGQTPPLPSERSPPSAMNDTQKVKKTKQCTSTTAFEPGNTTTNMNDMRKALNDLEKDIASYEQLAGRRESQELKKTETFSGYTIALVTAVSRLTKYLKETELRIQTEATLREQLSQDVNQLKTIIDALATDMIVTQEEYGKLYSDYQRYKEATQNELLYLNNQVRNLQNSLGIKEYRSVQGERNAFNSEERLNCQLSQQEERQDTLYANSNNNNSRKSDDSRTSTPLRKDAIFETNNSVSQPIHSESFQRPTLPATAILLSPPVRKTRIPFDLEGSQLPGTTVSSKRQSSLVEVYHSSTGDSYDPSRDPPHLTQVPPITSTINVPRPIPLVQSNVSVPLVIARNHIPPVAGQVKGDSQNDTISKTLPISDLADLVRLEDETEQQMQQLQELVMEEALNNPDLQNLMQAQIAELNRQQEEAKRRLIDLLHHQKLQQKHIQEKFDPHLHEQKISSSVSPPISPIPQQPEEPERLKMHSDKPIQQTRQVKVSLPQPQFDESA</sequence>
<feature type="region of interest" description="Disordered" evidence="12">
    <location>
        <begin position="275"/>
        <end position="314"/>
    </location>
</feature>
<feature type="region of interest" description="Disordered" evidence="12">
    <location>
        <begin position="1"/>
        <end position="20"/>
    </location>
</feature>
<dbReference type="OrthoDB" id="6361178at2759"/>
<feature type="region of interest" description="Disordered" evidence="12">
    <location>
        <begin position="493"/>
        <end position="513"/>
    </location>
</feature>
<keyword evidence="8" id="KW-0206">Cytoskeleton</keyword>
<evidence type="ECO:0000256" key="12">
    <source>
        <dbReference type="SAM" id="MobiDB-lite"/>
    </source>
</evidence>
<evidence type="ECO:0000256" key="11">
    <source>
        <dbReference type="SAM" id="Coils"/>
    </source>
</evidence>
<dbReference type="GO" id="GO:0051301">
    <property type="term" value="P:cell division"/>
    <property type="evidence" value="ECO:0007669"/>
    <property type="project" value="UniProtKB-KW"/>
</dbReference>
<dbReference type="RefSeq" id="XP_013079106.2">
    <property type="nucleotide sequence ID" value="XM_013223652.2"/>
</dbReference>
<feature type="region of interest" description="Disordered" evidence="12">
    <location>
        <begin position="736"/>
        <end position="786"/>
    </location>
</feature>
<evidence type="ECO:0000256" key="3">
    <source>
        <dbReference type="ARBA" id="ARBA00018313"/>
    </source>
</evidence>
<dbReference type="OMA" id="NTHMSGI"/>
<keyword evidence="5" id="KW-0132">Cell division</keyword>
<evidence type="ECO:0000313" key="13">
    <source>
        <dbReference type="Proteomes" id="UP001165740"/>
    </source>
</evidence>
<feature type="compositionally biased region" description="Basic and acidic residues" evidence="12">
    <location>
        <begin position="755"/>
        <end position="765"/>
    </location>
</feature>
<dbReference type="GeneID" id="106064968"/>